<sequence length="527" mass="52369">MAPNPDAGSNPFLSLIGESGQFGLPAGLSFVDLKGDWQSFRLPWDLDGDGKPEDEKDEKDGKDTDKDDKDKDGKKDDPTAPSGGGSDKGGSGNSAPKGGGAGPSGGPPGNNRPSSGNPNTGGKPNSGSNSNGGGNPYSGGPADYNTGGGPIKVDPQDLINKGKRLADLPSSPKGLFDILSTLSDSLQRLGNPWGADEFGKQFAEGATGYSASAEALVGNASRGPDATGAIPIFGQLLVNYGTTIEQAGRAFAAGEDLYAQWILKNYVDENASGDPGPYKGPLSSDPNFGKNTGNNNPSGPPPGDQDQQSGNGGGQNSGGSTGGGSNSGGSDPAGSSTGDPDANRPNMPSTPHLAATSTPDPAAPLSVKASSSNPIDALATPGPTLGGIPAHPGVPAFPGALGPNAYRATDPGTGVSVDKTGSPATGGKGGGIPSAPLPRMLGAAYDGEKLVPKAGGIGAAQSRAGVLPQAAMPGMPGTPAMGSSSGQSVSGKEKRQERREPPVEEQFEPEPDAADPWHGPGLRDGGR</sequence>
<dbReference type="RefSeq" id="WP_281879415.1">
    <property type="nucleotide sequence ID" value="NZ_AP026978.1"/>
</dbReference>
<feature type="compositionally biased region" description="Acidic residues" evidence="1">
    <location>
        <begin position="503"/>
        <end position="513"/>
    </location>
</feature>
<dbReference type="EMBL" id="AP026978">
    <property type="protein sequence ID" value="BDT99287.1"/>
    <property type="molecule type" value="Genomic_DNA"/>
</dbReference>
<evidence type="ECO:0000313" key="2">
    <source>
        <dbReference type="EMBL" id="BDT99287.1"/>
    </source>
</evidence>
<reference evidence="2 3" key="1">
    <citation type="submission" date="2022-11" db="EMBL/GenBank/DDBJ databases">
        <title>Genome Sequencing of Nocardia sp. ON39_IFM12276 and assembly.</title>
        <authorList>
            <person name="Shimojima M."/>
            <person name="Toyokawa M."/>
            <person name="Uesaka K."/>
        </authorList>
    </citation>
    <scope>NUCLEOTIDE SEQUENCE [LARGE SCALE GENOMIC DNA]</scope>
    <source>
        <strain evidence="2 3">IFM 12276</strain>
    </source>
</reference>
<organism evidence="2 3">
    <name type="scientific">Nocardia sputorum</name>
    <dbReference type="NCBI Taxonomy" id="2984338"/>
    <lineage>
        <taxon>Bacteria</taxon>
        <taxon>Bacillati</taxon>
        <taxon>Actinomycetota</taxon>
        <taxon>Actinomycetes</taxon>
        <taxon>Mycobacteriales</taxon>
        <taxon>Nocardiaceae</taxon>
        <taxon>Nocardia</taxon>
    </lineage>
</organism>
<feature type="compositionally biased region" description="Basic and acidic residues" evidence="1">
    <location>
        <begin position="491"/>
        <end position="502"/>
    </location>
</feature>
<evidence type="ECO:0000256" key="1">
    <source>
        <dbReference type="SAM" id="MobiDB-lite"/>
    </source>
</evidence>
<proteinExistence type="predicted"/>
<feature type="compositionally biased region" description="Low complexity" evidence="1">
    <location>
        <begin position="109"/>
        <end position="129"/>
    </location>
</feature>
<dbReference type="Proteomes" id="UP001317870">
    <property type="component" value="Chromosome"/>
</dbReference>
<feature type="region of interest" description="Disordered" evidence="1">
    <location>
        <begin position="40"/>
        <end position="155"/>
    </location>
</feature>
<feature type="compositionally biased region" description="Gly residues" evidence="1">
    <location>
        <begin position="310"/>
        <end position="327"/>
    </location>
</feature>
<feature type="compositionally biased region" description="Gly residues" evidence="1">
    <location>
        <begin position="82"/>
        <end position="108"/>
    </location>
</feature>
<accession>A0ABM8CWD4</accession>
<feature type="compositionally biased region" description="Basic and acidic residues" evidence="1">
    <location>
        <begin position="48"/>
        <end position="78"/>
    </location>
</feature>
<gene>
    <name evidence="2" type="ORF">IFM12276_23160</name>
</gene>
<feature type="region of interest" description="Disordered" evidence="1">
    <location>
        <begin position="467"/>
        <end position="527"/>
    </location>
</feature>
<feature type="compositionally biased region" description="Polar residues" evidence="1">
    <location>
        <begin position="481"/>
        <end position="490"/>
    </location>
</feature>
<evidence type="ECO:0000313" key="3">
    <source>
        <dbReference type="Proteomes" id="UP001317870"/>
    </source>
</evidence>
<name>A0ABM8CWD4_9NOCA</name>
<keyword evidence="3" id="KW-1185">Reference proteome</keyword>
<feature type="region of interest" description="Disordered" evidence="1">
    <location>
        <begin position="274"/>
        <end position="436"/>
    </location>
</feature>
<protein>
    <submittedName>
        <fullName evidence="2">Uncharacterized protein</fullName>
    </submittedName>
</protein>